<feature type="region of interest" description="Disordered" evidence="1">
    <location>
        <begin position="1"/>
        <end position="42"/>
    </location>
</feature>
<feature type="compositionally biased region" description="Polar residues" evidence="1">
    <location>
        <begin position="1"/>
        <end position="10"/>
    </location>
</feature>
<organism evidence="2 3">
    <name type="scientific">Thermomonospora umbrina</name>
    <dbReference type="NCBI Taxonomy" id="111806"/>
    <lineage>
        <taxon>Bacteria</taxon>
        <taxon>Bacillati</taxon>
        <taxon>Actinomycetota</taxon>
        <taxon>Actinomycetes</taxon>
        <taxon>Streptosporangiales</taxon>
        <taxon>Thermomonosporaceae</taxon>
        <taxon>Thermomonospora</taxon>
    </lineage>
</organism>
<evidence type="ECO:0000313" key="3">
    <source>
        <dbReference type="Proteomes" id="UP000256661"/>
    </source>
</evidence>
<name>A0A3D9SY94_9ACTN</name>
<dbReference type="Proteomes" id="UP000256661">
    <property type="component" value="Unassembled WGS sequence"/>
</dbReference>
<proteinExistence type="predicted"/>
<dbReference type="OrthoDB" id="3480693at2"/>
<reference evidence="2 3" key="1">
    <citation type="submission" date="2018-08" db="EMBL/GenBank/DDBJ databases">
        <title>Sequencing the genomes of 1000 actinobacteria strains.</title>
        <authorList>
            <person name="Klenk H.-P."/>
        </authorList>
    </citation>
    <scope>NUCLEOTIDE SEQUENCE [LARGE SCALE GENOMIC DNA]</scope>
    <source>
        <strain evidence="2 3">DSM 43927</strain>
    </source>
</reference>
<evidence type="ECO:0000313" key="2">
    <source>
        <dbReference type="EMBL" id="REF00538.1"/>
    </source>
</evidence>
<dbReference type="AlphaFoldDB" id="A0A3D9SY94"/>
<sequence>MPTLSATRVTTGRRRSPAAPRRHISSAEASPPTEGEYGPQSADERVLAITLTTYWMLVTGRRLGQRPDLHHLEPHHLIEFWADDHLHRPVTPKPSTP</sequence>
<dbReference type="EMBL" id="QTTT01000001">
    <property type="protein sequence ID" value="REF00538.1"/>
    <property type="molecule type" value="Genomic_DNA"/>
</dbReference>
<accession>A0A3D9SY94</accession>
<feature type="compositionally biased region" description="Basic residues" evidence="1">
    <location>
        <begin position="11"/>
        <end position="24"/>
    </location>
</feature>
<keyword evidence="3" id="KW-1185">Reference proteome</keyword>
<comment type="caution">
    <text evidence="2">The sequence shown here is derived from an EMBL/GenBank/DDBJ whole genome shotgun (WGS) entry which is preliminary data.</text>
</comment>
<evidence type="ECO:0000256" key="1">
    <source>
        <dbReference type="SAM" id="MobiDB-lite"/>
    </source>
</evidence>
<protein>
    <submittedName>
        <fullName evidence="2">Uncharacterized protein</fullName>
    </submittedName>
</protein>
<gene>
    <name evidence="2" type="ORF">DFJ69_6086</name>
</gene>
<dbReference type="RefSeq" id="WP_116025678.1">
    <property type="nucleotide sequence ID" value="NZ_QTTT01000001.1"/>
</dbReference>